<dbReference type="Proteomes" id="UP001233999">
    <property type="component" value="Unassembled WGS sequence"/>
</dbReference>
<accession>A0AAD7ZFG8</accession>
<protein>
    <submittedName>
        <fullName evidence="1">Uncharacterized protein</fullName>
    </submittedName>
</protein>
<reference evidence="1" key="1">
    <citation type="journal article" date="2023" name="IScience">
        <title>Live-bearing cockroach genome reveals convergent evolutionary mechanisms linked to viviparity in insects and beyond.</title>
        <authorList>
            <person name="Fouks B."/>
            <person name="Harrison M.C."/>
            <person name="Mikhailova A.A."/>
            <person name="Marchal E."/>
            <person name="English S."/>
            <person name="Carruthers M."/>
            <person name="Jennings E.C."/>
            <person name="Chiamaka E.L."/>
            <person name="Frigard R.A."/>
            <person name="Pippel M."/>
            <person name="Attardo G.M."/>
            <person name="Benoit J.B."/>
            <person name="Bornberg-Bauer E."/>
            <person name="Tobe S.S."/>
        </authorList>
    </citation>
    <scope>NUCLEOTIDE SEQUENCE</scope>
    <source>
        <strain evidence="1">Stay&amp;Tobe</strain>
    </source>
</reference>
<dbReference type="EMBL" id="JASPKZ010008385">
    <property type="protein sequence ID" value="KAJ9579603.1"/>
    <property type="molecule type" value="Genomic_DNA"/>
</dbReference>
<name>A0AAD7ZFG8_DIPPU</name>
<organism evidence="1 2">
    <name type="scientific">Diploptera punctata</name>
    <name type="common">Pacific beetle cockroach</name>
    <dbReference type="NCBI Taxonomy" id="6984"/>
    <lineage>
        <taxon>Eukaryota</taxon>
        <taxon>Metazoa</taxon>
        <taxon>Ecdysozoa</taxon>
        <taxon>Arthropoda</taxon>
        <taxon>Hexapoda</taxon>
        <taxon>Insecta</taxon>
        <taxon>Pterygota</taxon>
        <taxon>Neoptera</taxon>
        <taxon>Polyneoptera</taxon>
        <taxon>Dictyoptera</taxon>
        <taxon>Blattodea</taxon>
        <taxon>Blaberoidea</taxon>
        <taxon>Blaberidae</taxon>
        <taxon>Diplopterinae</taxon>
        <taxon>Diploptera</taxon>
    </lineage>
</organism>
<reference evidence="1" key="2">
    <citation type="submission" date="2023-05" db="EMBL/GenBank/DDBJ databases">
        <authorList>
            <person name="Fouks B."/>
        </authorList>
    </citation>
    <scope>NUCLEOTIDE SEQUENCE</scope>
    <source>
        <strain evidence="1">Stay&amp;Tobe</strain>
        <tissue evidence="1">Testes</tissue>
    </source>
</reference>
<sequence length="57" mass="6485">KTKTSMVEECLLLVLMSLHFEKGSTRRVVPFSNGLTHECNLDFSCISILLHSFCVIR</sequence>
<gene>
    <name evidence="1" type="ORF">L9F63_004788</name>
</gene>
<feature type="non-terminal residue" evidence="1">
    <location>
        <position position="57"/>
    </location>
</feature>
<evidence type="ECO:0000313" key="1">
    <source>
        <dbReference type="EMBL" id="KAJ9579603.1"/>
    </source>
</evidence>
<feature type="non-terminal residue" evidence="1">
    <location>
        <position position="1"/>
    </location>
</feature>
<dbReference type="AlphaFoldDB" id="A0AAD7ZFG8"/>
<proteinExistence type="predicted"/>
<keyword evidence="2" id="KW-1185">Reference proteome</keyword>
<evidence type="ECO:0000313" key="2">
    <source>
        <dbReference type="Proteomes" id="UP001233999"/>
    </source>
</evidence>
<comment type="caution">
    <text evidence="1">The sequence shown here is derived from an EMBL/GenBank/DDBJ whole genome shotgun (WGS) entry which is preliminary data.</text>
</comment>